<dbReference type="OrthoDB" id="295715at2759"/>
<evidence type="ECO:0000256" key="1">
    <source>
        <dbReference type="ARBA" id="ARBA00023125"/>
    </source>
</evidence>
<organism evidence="5 7">
    <name type="scientific">Bursaphelenchus xylophilus</name>
    <name type="common">Pinewood nematode worm</name>
    <name type="synonym">Aphelenchoides xylophilus</name>
    <dbReference type="NCBI Taxonomy" id="6326"/>
    <lineage>
        <taxon>Eukaryota</taxon>
        <taxon>Metazoa</taxon>
        <taxon>Ecdysozoa</taxon>
        <taxon>Nematoda</taxon>
        <taxon>Chromadorea</taxon>
        <taxon>Rhabditida</taxon>
        <taxon>Tylenchina</taxon>
        <taxon>Tylenchomorpha</taxon>
        <taxon>Aphelenchoidea</taxon>
        <taxon>Aphelenchoididae</taxon>
        <taxon>Bursaphelenchus</taxon>
    </lineage>
</organism>
<dbReference type="Proteomes" id="UP000582659">
    <property type="component" value="Unassembled WGS sequence"/>
</dbReference>
<feature type="region of interest" description="Disordered" evidence="2">
    <location>
        <begin position="143"/>
        <end position="164"/>
    </location>
</feature>
<dbReference type="GO" id="GO:0000724">
    <property type="term" value="P:double-strand break repair via homologous recombination"/>
    <property type="evidence" value="ECO:0007669"/>
    <property type="project" value="TreeGrafter"/>
</dbReference>
<sequence length="164" mass="17963">MMNDPTVIEPWPPRTLMTTETPLRGITPIADLKPGVKNLNCSFIILEKSQSRMAANGHSHCQFKVADESASINLTVWDQAAEYLQPGDVCSLKSGSTSVYKGSMSLNCGKNSEVLKVGRIVHPISLQPDMSLYNEEYDRIFSNSNKSMDDSDGLKRGGPGRKGD</sequence>
<dbReference type="InterPro" id="IPR012340">
    <property type="entry name" value="NA-bd_OB-fold"/>
</dbReference>
<dbReference type="EMBL" id="CAJFDI010000004">
    <property type="protein sequence ID" value="CAD5227125.1"/>
    <property type="molecule type" value="Genomic_DNA"/>
</dbReference>
<evidence type="ECO:0000313" key="5">
    <source>
        <dbReference type="Proteomes" id="UP000095284"/>
    </source>
</evidence>
<keyword evidence="6" id="KW-1185">Reference proteome</keyword>
<reference evidence="4" key="2">
    <citation type="submission" date="2020-08" db="EMBL/GenBank/DDBJ databases">
        <authorList>
            <person name="Kikuchi T."/>
        </authorList>
    </citation>
    <scope>NUCLEOTIDE SEQUENCE</scope>
    <source>
        <strain evidence="3">Ka4C1</strain>
    </source>
</reference>
<dbReference type="SUPFAM" id="SSF50249">
    <property type="entry name" value="Nucleic acid-binding proteins"/>
    <property type="match status" value="1"/>
</dbReference>
<evidence type="ECO:0000313" key="4">
    <source>
        <dbReference type="EMBL" id="CAG9116986.1"/>
    </source>
</evidence>
<dbReference type="GO" id="GO:0010212">
    <property type="term" value="P:response to ionizing radiation"/>
    <property type="evidence" value="ECO:0007669"/>
    <property type="project" value="TreeGrafter"/>
</dbReference>
<proteinExistence type="predicted"/>
<feature type="compositionally biased region" description="Basic and acidic residues" evidence="2">
    <location>
        <begin position="147"/>
        <end position="164"/>
    </location>
</feature>
<evidence type="ECO:0000313" key="7">
    <source>
        <dbReference type="WBParaSite" id="BXY_0786900.1"/>
    </source>
</evidence>
<evidence type="ECO:0000313" key="3">
    <source>
        <dbReference type="EMBL" id="CAD5227125.1"/>
    </source>
</evidence>
<dbReference type="GO" id="GO:0044818">
    <property type="term" value="P:mitotic G2/M transition checkpoint"/>
    <property type="evidence" value="ECO:0007669"/>
    <property type="project" value="TreeGrafter"/>
</dbReference>
<dbReference type="CDD" id="cd04491">
    <property type="entry name" value="SoSSB_OBF"/>
    <property type="match status" value="1"/>
</dbReference>
<dbReference type="SMR" id="A0A1I7S4D6"/>
<dbReference type="Proteomes" id="UP000659654">
    <property type="component" value="Unassembled WGS sequence"/>
</dbReference>
<dbReference type="PANTHER" id="PTHR13356">
    <property type="entry name" value="OB FOLD NUCLEIC ACID BINDING PROTEIN-RELATED"/>
    <property type="match status" value="1"/>
</dbReference>
<protein>
    <submittedName>
        <fullName evidence="3">(pine wood nematode) hypothetical protein</fullName>
    </submittedName>
</protein>
<dbReference type="GO" id="GO:0070876">
    <property type="term" value="C:SOSS complex"/>
    <property type="evidence" value="ECO:0007669"/>
    <property type="project" value="TreeGrafter"/>
</dbReference>
<dbReference type="InterPro" id="IPR051231">
    <property type="entry name" value="SOSS-B"/>
</dbReference>
<dbReference type="WBParaSite" id="BXY_0786900.1">
    <property type="protein sequence ID" value="BXY_0786900.1"/>
    <property type="gene ID" value="BXY_0786900"/>
</dbReference>
<accession>A0A1I7S4D6</accession>
<evidence type="ECO:0000313" key="6">
    <source>
        <dbReference type="Proteomes" id="UP000659654"/>
    </source>
</evidence>
<reference evidence="7" key="1">
    <citation type="submission" date="2016-11" db="UniProtKB">
        <authorList>
            <consortium name="WormBaseParasite"/>
        </authorList>
    </citation>
    <scope>IDENTIFICATION</scope>
</reference>
<dbReference type="Gene3D" id="2.40.50.140">
    <property type="entry name" value="Nucleic acid-binding proteins"/>
    <property type="match status" value="1"/>
</dbReference>
<dbReference type="Proteomes" id="UP000095284">
    <property type="component" value="Unplaced"/>
</dbReference>
<dbReference type="eggNOG" id="KOG3416">
    <property type="taxonomic scope" value="Eukaryota"/>
</dbReference>
<name>A0A1I7S4D6_BURXY</name>
<evidence type="ECO:0000256" key="2">
    <source>
        <dbReference type="SAM" id="MobiDB-lite"/>
    </source>
</evidence>
<keyword evidence="1" id="KW-0238">DNA-binding</keyword>
<gene>
    <name evidence="3" type="ORF">BXYJ_LOCUS9670</name>
</gene>
<dbReference type="AlphaFoldDB" id="A0A1I7S4D6"/>
<dbReference type="PANTHER" id="PTHR13356:SF0">
    <property type="entry name" value="SOSS COMPLEX SUBUNIT B HOMOLOG"/>
    <property type="match status" value="1"/>
</dbReference>
<dbReference type="GO" id="GO:0003677">
    <property type="term" value="F:DNA binding"/>
    <property type="evidence" value="ECO:0007669"/>
    <property type="project" value="UniProtKB-KW"/>
</dbReference>
<dbReference type="EMBL" id="CAJFCV020000004">
    <property type="protein sequence ID" value="CAG9116986.1"/>
    <property type="molecule type" value="Genomic_DNA"/>
</dbReference>